<feature type="compositionally biased region" description="Polar residues" evidence="2">
    <location>
        <begin position="439"/>
        <end position="457"/>
    </location>
</feature>
<evidence type="ECO:0000313" key="3">
    <source>
        <dbReference type="EMBL" id="PGH32613.1"/>
    </source>
</evidence>
<proteinExistence type="predicted"/>
<dbReference type="VEuPathDB" id="FungiDB:EMCG_04004"/>
<keyword evidence="1" id="KW-0175">Coiled coil</keyword>
<evidence type="ECO:0000313" key="4">
    <source>
        <dbReference type="Proteomes" id="UP000226031"/>
    </source>
</evidence>
<dbReference type="Gene3D" id="1.10.510.10">
    <property type="entry name" value="Transferase(Phosphotransferase) domain 1"/>
    <property type="match status" value="1"/>
</dbReference>
<evidence type="ECO:0008006" key="5">
    <source>
        <dbReference type="Google" id="ProtNLM"/>
    </source>
</evidence>
<dbReference type="Proteomes" id="UP000226031">
    <property type="component" value="Unassembled WGS sequence"/>
</dbReference>
<dbReference type="STRING" id="73230.A0A2B7ZHG8"/>
<gene>
    <name evidence="3" type="ORF">GX50_04587</name>
</gene>
<name>A0A2B7ZHG8_9EURO</name>
<keyword evidence="4" id="KW-1185">Reference proteome</keyword>
<evidence type="ECO:0000256" key="1">
    <source>
        <dbReference type="SAM" id="Coils"/>
    </source>
</evidence>
<protein>
    <recommendedName>
        <fullName evidence="5">Protein kinase domain-containing protein</fullName>
    </recommendedName>
</protein>
<feature type="compositionally biased region" description="Basic residues" evidence="2">
    <location>
        <begin position="458"/>
        <end position="468"/>
    </location>
</feature>
<dbReference type="SUPFAM" id="SSF56112">
    <property type="entry name" value="Protein kinase-like (PK-like)"/>
    <property type="match status" value="1"/>
</dbReference>
<sequence length="731" mass="82904">MASDMLKLAELQRQLAEEKQARLEAEQAQLKEKQARLKAEQDCDEANERAGRLEEAQARLEEAQARLEEAQAPTALEAYLQLVQQRLVSMLSIESDPAKTASGSVTSADRKYYPLELYSWDDFPEKHNETFSQFMNLFSEKPLFPSKADVLAIRHELSPTSRKDEQDIRPFIRTAIEKPAQRVVMAYLGQIGNSDRFFFQNNAYSLENRTLEDETGQSEIPPPCKKRSLERKNSQPIPDRWGICEPVSGSVRRLCVGEYKAAHKIHTEGIIQVLTSPSVELFLEVLRRKQSGIVNSDIEKTREQVAQILCQTFHYMITSGLLYGYVALGEILIFLMIKKSTPQKLYFYLTRVATEPPCKFMVRDAPAAQLATFATLSLCSTEMRRDWITKAKNCGIYQWPLLPPSHLTHDITLRPRRLDDEASESSEEEHEGPGDGDYNSPSEGRSRIRSQLNQQTGQRRRSPRKRTMTQRPILPYCTQACLLGLVQDLPLDPSCPNTALHQQGQTCKKHLVTKEDLCALTKKQLARSLDKDCECLDREGLFGNIGVLFKITLTEYGYTFVAKGVQGVDESHLANEARVYAHLSHLQGTKVPIFLGNITLELPYPLVSLARVTQMMLMSWAGTSIRVKSWLEGVDIEMEKEETLHVLASSGVSHNDIGRRNLVWNPEQKQVMAIDFDQATIHHTQKRRASTSPLASPKRKMIKNENKQKTLAASHTREFGKENMNPASFED</sequence>
<feature type="compositionally biased region" description="Acidic residues" evidence="2">
    <location>
        <begin position="421"/>
        <end position="430"/>
    </location>
</feature>
<dbReference type="EMBL" id="PDND01000087">
    <property type="protein sequence ID" value="PGH32613.1"/>
    <property type="molecule type" value="Genomic_DNA"/>
</dbReference>
<feature type="region of interest" description="Disordered" evidence="2">
    <location>
        <begin position="682"/>
        <end position="731"/>
    </location>
</feature>
<feature type="region of interest" description="Disordered" evidence="2">
    <location>
        <begin position="211"/>
        <end position="233"/>
    </location>
</feature>
<feature type="region of interest" description="Disordered" evidence="2">
    <location>
        <begin position="419"/>
        <end position="469"/>
    </location>
</feature>
<dbReference type="InterPro" id="IPR011009">
    <property type="entry name" value="Kinase-like_dom_sf"/>
</dbReference>
<comment type="caution">
    <text evidence="3">The sequence shown here is derived from an EMBL/GenBank/DDBJ whole genome shotgun (WGS) entry which is preliminary data.</text>
</comment>
<feature type="coiled-coil region" evidence="1">
    <location>
        <begin position="1"/>
        <end position="73"/>
    </location>
</feature>
<evidence type="ECO:0000256" key="2">
    <source>
        <dbReference type="SAM" id="MobiDB-lite"/>
    </source>
</evidence>
<reference evidence="3 4" key="1">
    <citation type="submission" date="2017-10" db="EMBL/GenBank/DDBJ databases">
        <title>Comparative genomics in systemic dimorphic fungi from Ajellomycetaceae.</title>
        <authorList>
            <person name="Munoz J.F."/>
            <person name="Mcewen J.G."/>
            <person name="Clay O.K."/>
            <person name="Cuomo C.A."/>
        </authorList>
    </citation>
    <scope>NUCLEOTIDE SEQUENCE [LARGE SCALE GENOMIC DNA]</scope>
    <source>
        <strain evidence="3 4">UAMH4076</strain>
    </source>
</reference>
<accession>A0A2B7ZHG8</accession>
<organism evidence="3 4">
    <name type="scientific">[Emmonsia] crescens</name>
    <dbReference type="NCBI Taxonomy" id="73230"/>
    <lineage>
        <taxon>Eukaryota</taxon>
        <taxon>Fungi</taxon>
        <taxon>Dikarya</taxon>
        <taxon>Ascomycota</taxon>
        <taxon>Pezizomycotina</taxon>
        <taxon>Eurotiomycetes</taxon>
        <taxon>Eurotiomycetidae</taxon>
        <taxon>Onygenales</taxon>
        <taxon>Ajellomycetaceae</taxon>
        <taxon>Emergomyces</taxon>
    </lineage>
</organism>
<dbReference type="AlphaFoldDB" id="A0A2B7ZHG8"/>